<evidence type="ECO:0000256" key="1">
    <source>
        <dbReference type="PROSITE-ProRule" id="PRU00023"/>
    </source>
</evidence>
<dbReference type="EMBL" id="HACG01022701">
    <property type="protein sequence ID" value="CEK69566.1"/>
    <property type="molecule type" value="Transcribed_RNA"/>
</dbReference>
<dbReference type="EMBL" id="HACG01022703">
    <property type="protein sequence ID" value="CEK69568.1"/>
    <property type="molecule type" value="Transcribed_RNA"/>
</dbReference>
<name>A0A0B6ZP05_9EUPU</name>
<dbReference type="InterPro" id="IPR002110">
    <property type="entry name" value="Ankyrin_rpt"/>
</dbReference>
<feature type="region of interest" description="Disordered" evidence="2">
    <location>
        <begin position="88"/>
        <end position="117"/>
    </location>
</feature>
<dbReference type="InterPro" id="IPR040355">
    <property type="entry name" value="FAM220A"/>
</dbReference>
<dbReference type="SUPFAM" id="SSF48403">
    <property type="entry name" value="Ankyrin repeat"/>
    <property type="match status" value="1"/>
</dbReference>
<evidence type="ECO:0000256" key="2">
    <source>
        <dbReference type="SAM" id="MobiDB-lite"/>
    </source>
</evidence>
<feature type="repeat" description="ANK" evidence="1">
    <location>
        <begin position="495"/>
        <end position="527"/>
    </location>
</feature>
<feature type="domain" description="SIPAR" evidence="3">
    <location>
        <begin position="182"/>
        <end position="354"/>
    </location>
</feature>
<dbReference type="PANTHER" id="PTHR31980:SF1">
    <property type="entry name" value="PROTEIN FAM220A"/>
    <property type="match status" value="1"/>
</dbReference>
<feature type="repeat" description="ANK" evidence="1">
    <location>
        <begin position="459"/>
        <end position="479"/>
    </location>
</feature>
<dbReference type="InterPro" id="IPR036770">
    <property type="entry name" value="Ankyrin_rpt-contain_sf"/>
</dbReference>
<proteinExistence type="predicted"/>
<dbReference type="PROSITE" id="PS50297">
    <property type="entry name" value="ANK_REP_REGION"/>
    <property type="match status" value="2"/>
</dbReference>
<dbReference type="PRINTS" id="PR01415">
    <property type="entry name" value="ANKYRIN"/>
</dbReference>
<gene>
    <name evidence="4" type="primary">ORF70684</name>
    <name evidence="5" type="synonym">ORF70689</name>
    <name evidence="6" type="synonym">ORF70693</name>
</gene>
<dbReference type="PROSITE" id="PS50088">
    <property type="entry name" value="ANK_REPEAT"/>
    <property type="match status" value="2"/>
</dbReference>
<evidence type="ECO:0000259" key="3">
    <source>
        <dbReference type="Pfam" id="PF15487"/>
    </source>
</evidence>
<dbReference type="Pfam" id="PF12796">
    <property type="entry name" value="Ank_2"/>
    <property type="match status" value="1"/>
</dbReference>
<dbReference type="SMART" id="SM00248">
    <property type="entry name" value="ANK"/>
    <property type="match status" value="3"/>
</dbReference>
<dbReference type="Pfam" id="PF15487">
    <property type="entry name" value="FAM220"/>
    <property type="match status" value="1"/>
</dbReference>
<dbReference type="InterPro" id="IPR029155">
    <property type="entry name" value="SIPAR"/>
</dbReference>
<dbReference type="EMBL" id="HACG01022702">
    <property type="protein sequence ID" value="CEK69567.1"/>
    <property type="molecule type" value="Transcribed_RNA"/>
</dbReference>
<dbReference type="Gene3D" id="1.25.40.20">
    <property type="entry name" value="Ankyrin repeat-containing domain"/>
    <property type="match status" value="1"/>
</dbReference>
<dbReference type="PANTHER" id="PTHR31980">
    <property type="entry name" value="PROTEIN FAM220A"/>
    <property type="match status" value="1"/>
</dbReference>
<protein>
    <recommendedName>
        <fullName evidence="3">SIPAR domain-containing protein</fullName>
    </recommendedName>
</protein>
<organism evidence="4">
    <name type="scientific">Arion vulgaris</name>
    <dbReference type="NCBI Taxonomy" id="1028688"/>
    <lineage>
        <taxon>Eukaryota</taxon>
        <taxon>Metazoa</taxon>
        <taxon>Spiralia</taxon>
        <taxon>Lophotrochozoa</taxon>
        <taxon>Mollusca</taxon>
        <taxon>Gastropoda</taxon>
        <taxon>Heterobranchia</taxon>
        <taxon>Euthyneura</taxon>
        <taxon>Panpulmonata</taxon>
        <taxon>Eupulmonata</taxon>
        <taxon>Stylommatophora</taxon>
        <taxon>Helicina</taxon>
        <taxon>Arionoidea</taxon>
        <taxon>Arionidae</taxon>
        <taxon>Arion</taxon>
    </lineage>
</organism>
<dbReference type="AlphaFoldDB" id="A0A0B6ZP05"/>
<evidence type="ECO:0000313" key="6">
    <source>
        <dbReference type="EMBL" id="CEK69568.1"/>
    </source>
</evidence>
<evidence type="ECO:0000313" key="5">
    <source>
        <dbReference type="EMBL" id="CEK69567.1"/>
    </source>
</evidence>
<keyword evidence="1" id="KW-0040">ANK repeat</keyword>
<accession>A0A0B6ZP05</accession>
<feature type="compositionally biased region" description="Polar residues" evidence="2">
    <location>
        <begin position="88"/>
        <end position="111"/>
    </location>
</feature>
<evidence type="ECO:0000313" key="4">
    <source>
        <dbReference type="EMBL" id="CEK69566.1"/>
    </source>
</evidence>
<reference evidence="4" key="1">
    <citation type="submission" date="2014-12" db="EMBL/GenBank/DDBJ databases">
        <title>Insight into the proteome of Arion vulgaris.</title>
        <authorList>
            <person name="Aradska J."/>
            <person name="Bulat T."/>
            <person name="Smidak R."/>
            <person name="Sarate P."/>
            <person name="Gangsoo J."/>
            <person name="Sialana F."/>
            <person name="Bilban M."/>
            <person name="Lubec G."/>
        </authorList>
    </citation>
    <scope>NUCLEOTIDE SEQUENCE</scope>
    <source>
        <tissue evidence="4">Skin</tissue>
    </source>
</reference>
<sequence>MSRGVRDLRDLICVSRLTFHEGEDDEIFSDDDDGQINKEITMLSISTEQMTSESDSSKGWLPISRIVSPDSGFITNESPGICSVDAQNTLENSLPNGDSEDNTSQNDNSLIKSPPTIISKVASSEKRKRRKKKGNLSLHLLRHELPQQVPLPPVLSVHDTVSESPVLSVHDTGSDSLLIQTSATNKSVQKSKLDRSTTRANFDDMLPYMDATLVANWLARSNVALQELVKYCSKADNFVQFAHFWLSEFPDLQKRDILAMEHAILLEEITLAFAVGKESRKVVRKDILDICEAVFQEYPVKLLSVNGPHIFLDCLDILSSKKQDRYKRLLSDVRCSTKNRQYAQWLLATRSFAFVNVWSSVVNFYRNLLGEGIPQGVPVLDLCNSKESVPHRRMLQAVRLGYTDVINYLMTAGHVSPGYSDSHRRSLLFIAVMYNQLESVRYLLSLDLSVIGINQAADTGNTSLHAASNSGNVAIVELLCSCKGIDMNCVNSQCDNATPLHLAVMHGHVKVVECLLKHGVDTTLKMGDTTVGDLARDFDHKEILVLLEK</sequence>